<evidence type="ECO:0000256" key="2">
    <source>
        <dbReference type="SAM" id="SignalP"/>
    </source>
</evidence>
<dbReference type="PROSITE" id="PS51257">
    <property type="entry name" value="PROKAR_LIPOPROTEIN"/>
    <property type="match status" value="1"/>
</dbReference>
<dbReference type="RefSeq" id="WP_129528457.1">
    <property type="nucleotide sequence ID" value="NZ_UFQB01000013.1"/>
</dbReference>
<feature type="chain" id="PRO_5019233293" description="Tripartite tricarboxylate transporter family receptor" evidence="2">
    <location>
        <begin position="21"/>
        <end position="326"/>
    </location>
</feature>
<gene>
    <name evidence="3" type="ORF">AGI3411_03288</name>
</gene>
<dbReference type="Proteomes" id="UP000289184">
    <property type="component" value="Unassembled WGS sequence"/>
</dbReference>
<feature type="signal peptide" evidence="2">
    <location>
        <begin position="1"/>
        <end position="20"/>
    </location>
</feature>
<comment type="similarity">
    <text evidence="1">Belongs to the UPF0065 (bug) family.</text>
</comment>
<dbReference type="PIRSF" id="PIRSF017082">
    <property type="entry name" value="YflP"/>
    <property type="match status" value="1"/>
</dbReference>
<dbReference type="Gene3D" id="3.40.190.10">
    <property type="entry name" value="Periplasmic binding protein-like II"/>
    <property type="match status" value="1"/>
</dbReference>
<dbReference type="PANTHER" id="PTHR42928">
    <property type="entry name" value="TRICARBOXYLATE-BINDING PROTEIN"/>
    <property type="match status" value="1"/>
</dbReference>
<evidence type="ECO:0000256" key="1">
    <source>
        <dbReference type="ARBA" id="ARBA00006987"/>
    </source>
</evidence>
<dbReference type="InterPro" id="IPR005064">
    <property type="entry name" value="BUG"/>
</dbReference>
<dbReference type="EMBL" id="UFQB01000013">
    <property type="protein sequence ID" value="SSW67805.1"/>
    <property type="molecule type" value="Genomic_DNA"/>
</dbReference>
<dbReference type="Gene3D" id="3.40.190.150">
    <property type="entry name" value="Bordetella uptake gene, domain 1"/>
    <property type="match status" value="1"/>
</dbReference>
<organism evidence="3 4">
    <name type="scientific">Achromobacter agilis</name>
    <dbReference type="NCBI Taxonomy" id="1353888"/>
    <lineage>
        <taxon>Bacteria</taxon>
        <taxon>Pseudomonadati</taxon>
        <taxon>Pseudomonadota</taxon>
        <taxon>Betaproteobacteria</taxon>
        <taxon>Burkholderiales</taxon>
        <taxon>Alcaligenaceae</taxon>
        <taxon>Achromobacter</taxon>
    </lineage>
</organism>
<dbReference type="PANTHER" id="PTHR42928:SF5">
    <property type="entry name" value="BLR1237 PROTEIN"/>
    <property type="match status" value="1"/>
</dbReference>
<dbReference type="PROSITE" id="PS51318">
    <property type="entry name" value="TAT"/>
    <property type="match status" value="1"/>
</dbReference>
<dbReference type="InterPro" id="IPR042100">
    <property type="entry name" value="Bug_dom1"/>
</dbReference>
<keyword evidence="4" id="KW-1185">Reference proteome</keyword>
<dbReference type="OrthoDB" id="9150102at2"/>
<reference evidence="3 4" key="1">
    <citation type="submission" date="2018-07" db="EMBL/GenBank/DDBJ databases">
        <authorList>
            <person name="Peeters C."/>
        </authorList>
    </citation>
    <scope>NUCLEOTIDE SEQUENCE [LARGE SCALE GENOMIC DNA]</scope>
    <source>
        <strain evidence="3 4">LMG 3411</strain>
    </source>
</reference>
<protein>
    <recommendedName>
        <fullName evidence="5">Tripartite tricarboxylate transporter family receptor</fullName>
    </recommendedName>
</protein>
<proteinExistence type="inferred from homology"/>
<evidence type="ECO:0000313" key="4">
    <source>
        <dbReference type="Proteomes" id="UP000289184"/>
    </source>
</evidence>
<keyword evidence="2" id="KW-0732">Signal</keyword>
<name>A0A446CJ56_9BURK</name>
<sequence>MDMQRRRLLGAAAAAFGALACTGLPARLARASSPIRMLVGFAPGGAADVAARALAEAVRAAGYTVIVENKVGAGGRIATDALLAAASDGNTLLFTPSTNLTLYPHLYKDLRYSLPDFSPLGTACEFDFGFAVGASSPALTLPDFLAMARSDTRVAAYGTPGTGTIMHFQGAMLARASGVHLTHIPYKGGSLALTDTMGGVLPLLVTTLPNLIPMHKSGKIRILATTGRSASPELPGVPTLGSLGFPELTMAEYFMVLARAGTDAARIAALSRALADATQAPAFRQTMRQLYFAPGTSAPMALGDRLRQDDAFWASQVKNSGYTPDT</sequence>
<dbReference type="Pfam" id="PF03401">
    <property type="entry name" value="TctC"/>
    <property type="match status" value="1"/>
</dbReference>
<evidence type="ECO:0000313" key="3">
    <source>
        <dbReference type="EMBL" id="SSW67805.1"/>
    </source>
</evidence>
<dbReference type="InterPro" id="IPR006311">
    <property type="entry name" value="TAT_signal"/>
</dbReference>
<evidence type="ECO:0008006" key="5">
    <source>
        <dbReference type="Google" id="ProtNLM"/>
    </source>
</evidence>
<dbReference type="AlphaFoldDB" id="A0A446CJ56"/>
<accession>A0A446CJ56</accession>